<dbReference type="GO" id="GO:0043025">
    <property type="term" value="C:neuronal cell body"/>
    <property type="evidence" value="ECO:0007669"/>
    <property type="project" value="EnsemblMetazoa"/>
</dbReference>
<evidence type="ECO:0000256" key="3">
    <source>
        <dbReference type="ARBA" id="ARBA00022833"/>
    </source>
</evidence>
<dbReference type="STRING" id="7222.B4K003"/>
<dbReference type="GO" id="GO:0036159">
    <property type="term" value="P:inner dynein arm assembly"/>
    <property type="evidence" value="ECO:0007669"/>
    <property type="project" value="TreeGrafter"/>
</dbReference>
<evidence type="ECO:0000313" key="6">
    <source>
        <dbReference type="EMBL" id="EDV98685.1"/>
    </source>
</evidence>
<dbReference type="GO" id="GO:0034451">
    <property type="term" value="C:centriolar satellite"/>
    <property type="evidence" value="ECO:0007669"/>
    <property type="project" value="TreeGrafter"/>
</dbReference>
<dbReference type="Gene3D" id="6.10.140.2220">
    <property type="match status" value="1"/>
</dbReference>
<dbReference type="PROSITE" id="PS01360">
    <property type="entry name" value="ZF_MYND_1"/>
    <property type="match status" value="1"/>
</dbReference>
<dbReference type="PhylomeDB" id="B4K003"/>
<dbReference type="PANTHER" id="PTHR13244:SF7">
    <property type="entry name" value="ZINC FINGER MYND DOMAIN-CONTAINING PROTEIN 10"/>
    <property type="match status" value="1"/>
</dbReference>
<accession>B4K003</accession>
<dbReference type="HOGENOM" id="CLU_034036_1_0_1"/>
<dbReference type="AlphaFoldDB" id="B4K003"/>
<dbReference type="OMA" id="LIHEAYC"/>
<name>B4K003_DROGR</name>
<dbReference type="InParanoid" id="B4K003"/>
<dbReference type="InterPro" id="IPR002893">
    <property type="entry name" value="Znf_MYND"/>
</dbReference>
<dbReference type="EMBL" id="CH916383">
    <property type="protein sequence ID" value="EDV98685.1"/>
    <property type="molecule type" value="Genomic_DNA"/>
</dbReference>
<dbReference type="GO" id="GO:0007605">
    <property type="term" value="P:sensory perception of sound"/>
    <property type="evidence" value="ECO:0007669"/>
    <property type="project" value="EnsemblMetazoa"/>
</dbReference>
<dbReference type="GO" id="GO:0036158">
    <property type="term" value="P:outer dynein arm assembly"/>
    <property type="evidence" value="ECO:0007669"/>
    <property type="project" value="EnsemblMetazoa"/>
</dbReference>
<sequence>MVNFVYPEELYLFVESIRCFQVREVGNSKWLEVHEMIIKLSQQAALEVAEHREEDVKEFLISRDKLSVLVSEALCVNLWKTGVLPHLLEIDPNPQATFLIYTVMYHEAAVVALLDVCLYHPSGCESMQDSVLDLIDYCAQAVAQVIGLVGMGYHENETKLDVDEAVLTELERQKRDLIYKIGLRCISILSYLADNVSLFHLGAARRLVVTHDIPWLMVDVLCFRPWQRNTSKGLQKFIDEKWTSVEDAAKILKTEAQAWFCVRQLLLTQQTLDNYPLNEARCKQLSKLLGMMHETLLDQLPVLIDLKQFISRMTIAGNAGNNKTPNLILEDIPQIKDELTKEVEREGGFYHVAQSQDAIFLNNNREEICALATKLASAYGTDLLCELEQIMADLDVQKPEIKKPEQESADVDADDQKEEKIYKCGACYKVAKKKCGNCKEMYYCSRECQLKDWPRHKESCNDVKVV</sequence>
<dbReference type="Pfam" id="PF01753">
    <property type="entry name" value="zf-MYND"/>
    <property type="match status" value="1"/>
</dbReference>
<dbReference type="InterPro" id="IPR052298">
    <property type="entry name" value="ZMYND10"/>
</dbReference>
<dbReference type="PANTHER" id="PTHR13244">
    <property type="entry name" value="ZINC FINGER MYND DOMAIN CONTAINING PROTEIN 10"/>
    <property type="match status" value="1"/>
</dbReference>
<keyword evidence="2 4" id="KW-0863">Zinc-finger</keyword>
<dbReference type="eggNOG" id="ENOG502QS3F">
    <property type="taxonomic scope" value="Eukaryota"/>
</dbReference>
<reference evidence="6 7" key="1">
    <citation type="journal article" date="2007" name="Nature">
        <title>Evolution of genes and genomes on the Drosophila phylogeny.</title>
        <authorList>
            <consortium name="Drosophila 12 Genomes Consortium"/>
            <person name="Clark A.G."/>
            <person name="Eisen M.B."/>
            <person name="Smith D.R."/>
            <person name="Bergman C.M."/>
            <person name="Oliver B."/>
            <person name="Markow T.A."/>
            <person name="Kaufman T.C."/>
            <person name="Kellis M."/>
            <person name="Gelbart W."/>
            <person name="Iyer V.N."/>
            <person name="Pollard D.A."/>
            <person name="Sackton T.B."/>
            <person name="Larracuente A.M."/>
            <person name="Singh N.D."/>
            <person name="Abad J.P."/>
            <person name="Abt D.N."/>
            <person name="Adryan B."/>
            <person name="Aguade M."/>
            <person name="Akashi H."/>
            <person name="Anderson W.W."/>
            <person name="Aquadro C.F."/>
            <person name="Ardell D.H."/>
            <person name="Arguello R."/>
            <person name="Artieri C.G."/>
            <person name="Barbash D.A."/>
            <person name="Barker D."/>
            <person name="Barsanti P."/>
            <person name="Batterham P."/>
            <person name="Batzoglou S."/>
            <person name="Begun D."/>
            <person name="Bhutkar A."/>
            <person name="Blanco E."/>
            <person name="Bosak S.A."/>
            <person name="Bradley R.K."/>
            <person name="Brand A.D."/>
            <person name="Brent M.R."/>
            <person name="Brooks A.N."/>
            <person name="Brown R.H."/>
            <person name="Butlin R.K."/>
            <person name="Caggese C."/>
            <person name="Calvi B.R."/>
            <person name="Bernardo de Carvalho A."/>
            <person name="Caspi A."/>
            <person name="Castrezana S."/>
            <person name="Celniker S.E."/>
            <person name="Chang J.L."/>
            <person name="Chapple C."/>
            <person name="Chatterji S."/>
            <person name="Chinwalla A."/>
            <person name="Civetta A."/>
            <person name="Clifton S.W."/>
            <person name="Comeron J.M."/>
            <person name="Costello J.C."/>
            <person name="Coyne J.A."/>
            <person name="Daub J."/>
            <person name="David R.G."/>
            <person name="Delcher A.L."/>
            <person name="Delehaunty K."/>
            <person name="Do C.B."/>
            <person name="Ebling H."/>
            <person name="Edwards K."/>
            <person name="Eickbush T."/>
            <person name="Evans J.D."/>
            <person name="Filipski A."/>
            <person name="Findeiss S."/>
            <person name="Freyhult E."/>
            <person name="Fulton L."/>
            <person name="Fulton R."/>
            <person name="Garcia A.C."/>
            <person name="Gardiner A."/>
            <person name="Garfield D.A."/>
            <person name="Garvin B.E."/>
            <person name="Gibson G."/>
            <person name="Gilbert D."/>
            <person name="Gnerre S."/>
            <person name="Godfrey J."/>
            <person name="Good R."/>
            <person name="Gotea V."/>
            <person name="Gravely B."/>
            <person name="Greenberg A.J."/>
            <person name="Griffiths-Jones S."/>
            <person name="Gross S."/>
            <person name="Guigo R."/>
            <person name="Gustafson E.A."/>
            <person name="Haerty W."/>
            <person name="Hahn M.W."/>
            <person name="Halligan D.L."/>
            <person name="Halpern A.L."/>
            <person name="Halter G.M."/>
            <person name="Han M.V."/>
            <person name="Heger A."/>
            <person name="Hillier L."/>
            <person name="Hinrichs A.S."/>
            <person name="Holmes I."/>
            <person name="Hoskins R.A."/>
            <person name="Hubisz M.J."/>
            <person name="Hultmark D."/>
            <person name="Huntley M.A."/>
            <person name="Jaffe D.B."/>
            <person name="Jagadeeshan S."/>
            <person name="Jeck W.R."/>
            <person name="Johnson J."/>
            <person name="Jones C.D."/>
            <person name="Jordan W.C."/>
            <person name="Karpen G.H."/>
            <person name="Kataoka E."/>
            <person name="Keightley P.D."/>
            <person name="Kheradpour P."/>
            <person name="Kirkness E.F."/>
            <person name="Koerich L.B."/>
            <person name="Kristiansen K."/>
            <person name="Kudrna D."/>
            <person name="Kulathinal R.J."/>
            <person name="Kumar S."/>
            <person name="Kwok R."/>
            <person name="Lander E."/>
            <person name="Langley C.H."/>
            <person name="Lapoint R."/>
            <person name="Lazzaro B.P."/>
            <person name="Lee S.J."/>
            <person name="Levesque L."/>
            <person name="Li R."/>
            <person name="Lin C.F."/>
            <person name="Lin M.F."/>
            <person name="Lindblad-Toh K."/>
            <person name="Llopart A."/>
            <person name="Long M."/>
            <person name="Low L."/>
            <person name="Lozovsky E."/>
            <person name="Lu J."/>
            <person name="Luo M."/>
            <person name="Machado C.A."/>
            <person name="Makalowski W."/>
            <person name="Marzo M."/>
            <person name="Matsuda M."/>
            <person name="Matzkin L."/>
            <person name="McAllister B."/>
            <person name="McBride C.S."/>
            <person name="McKernan B."/>
            <person name="McKernan K."/>
            <person name="Mendez-Lago M."/>
            <person name="Minx P."/>
            <person name="Mollenhauer M.U."/>
            <person name="Montooth K."/>
            <person name="Mount S.M."/>
            <person name="Mu X."/>
            <person name="Myers E."/>
            <person name="Negre B."/>
            <person name="Newfeld S."/>
            <person name="Nielsen R."/>
            <person name="Noor M.A."/>
            <person name="O'Grady P."/>
            <person name="Pachter L."/>
            <person name="Papaceit M."/>
            <person name="Parisi M.J."/>
            <person name="Parisi M."/>
            <person name="Parts L."/>
            <person name="Pedersen J.S."/>
            <person name="Pesole G."/>
            <person name="Phillippy A.M."/>
            <person name="Ponting C.P."/>
            <person name="Pop M."/>
            <person name="Porcelli D."/>
            <person name="Powell J.R."/>
            <person name="Prohaska S."/>
            <person name="Pruitt K."/>
            <person name="Puig M."/>
            <person name="Quesneville H."/>
            <person name="Ram K.R."/>
            <person name="Rand D."/>
            <person name="Rasmussen M.D."/>
            <person name="Reed L.K."/>
            <person name="Reenan R."/>
            <person name="Reily A."/>
            <person name="Remington K.A."/>
            <person name="Rieger T.T."/>
            <person name="Ritchie M.G."/>
            <person name="Robin C."/>
            <person name="Rogers Y.H."/>
            <person name="Rohde C."/>
            <person name="Rozas J."/>
            <person name="Rubenfield M.J."/>
            <person name="Ruiz A."/>
            <person name="Russo S."/>
            <person name="Salzberg S.L."/>
            <person name="Sanchez-Gracia A."/>
            <person name="Saranga D.J."/>
            <person name="Sato H."/>
            <person name="Schaeffer S.W."/>
            <person name="Schatz M.C."/>
            <person name="Schlenke T."/>
            <person name="Schwartz R."/>
            <person name="Segarra C."/>
            <person name="Singh R.S."/>
            <person name="Sirot L."/>
            <person name="Sirota M."/>
            <person name="Sisneros N.B."/>
            <person name="Smith C.D."/>
            <person name="Smith T.F."/>
            <person name="Spieth J."/>
            <person name="Stage D.E."/>
            <person name="Stark A."/>
            <person name="Stephan W."/>
            <person name="Strausberg R.L."/>
            <person name="Strempel S."/>
            <person name="Sturgill D."/>
            <person name="Sutton G."/>
            <person name="Sutton G.G."/>
            <person name="Tao W."/>
            <person name="Teichmann S."/>
            <person name="Tobari Y.N."/>
            <person name="Tomimura Y."/>
            <person name="Tsolas J.M."/>
            <person name="Valente V.L."/>
            <person name="Venter E."/>
            <person name="Venter J.C."/>
            <person name="Vicario S."/>
            <person name="Vieira F.G."/>
            <person name="Vilella A.J."/>
            <person name="Villasante A."/>
            <person name="Walenz B."/>
            <person name="Wang J."/>
            <person name="Wasserman M."/>
            <person name="Watts T."/>
            <person name="Wilson D."/>
            <person name="Wilson R.K."/>
            <person name="Wing R.A."/>
            <person name="Wolfner M.F."/>
            <person name="Wong A."/>
            <person name="Wong G.K."/>
            <person name="Wu C.I."/>
            <person name="Wu G."/>
            <person name="Yamamoto D."/>
            <person name="Yang H.P."/>
            <person name="Yang S.P."/>
            <person name="Yorke J.A."/>
            <person name="Yoshida K."/>
            <person name="Zdobnov E."/>
            <person name="Zhang P."/>
            <person name="Zhang Y."/>
            <person name="Zimin A.V."/>
            <person name="Baldwin J."/>
            <person name="Abdouelleil A."/>
            <person name="Abdulkadir J."/>
            <person name="Abebe A."/>
            <person name="Abera B."/>
            <person name="Abreu J."/>
            <person name="Acer S.C."/>
            <person name="Aftuck L."/>
            <person name="Alexander A."/>
            <person name="An P."/>
            <person name="Anderson E."/>
            <person name="Anderson S."/>
            <person name="Arachi H."/>
            <person name="Azer M."/>
            <person name="Bachantsang P."/>
            <person name="Barry A."/>
            <person name="Bayul T."/>
            <person name="Berlin A."/>
            <person name="Bessette D."/>
            <person name="Bloom T."/>
            <person name="Blye J."/>
            <person name="Boguslavskiy L."/>
            <person name="Bonnet C."/>
            <person name="Boukhgalter B."/>
            <person name="Bourzgui I."/>
            <person name="Brown A."/>
            <person name="Cahill P."/>
            <person name="Channer S."/>
            <person name="Cheshatsang Y."/>
            <person name="Chuda L."/>
            <person name="Citroen M."/>
            <person name="Collymore A."/>
            <person name="Cooke P."/>
            <person name="Costello M."/>
            <person name="D'Aco K."/>
            <person name="Daza R."/>
            <person name="De Haan G."/>
            <person name="DeGray S."/>
            <person name="DeMaso C."/>
            <person name="Dhargay N."/>
            <person name="Dooley K."/>
            <person name="Dooley E."/>
            <person name="Doricent M."/>
            <person name="Dorje P."/>
            <person name="Dorjee K."/>
            <person name="Dupes A."/>
            <person name="Elong R."/>
            <person name="Falk J."/>
            <person name="Farina A."/>
            <person name="Faro S."/>
            <person name="Ferguson D."/>
            <person name="Fisher S."/>
            <person name="Foley C.D."/>
            <person name="Franke A."/>
            <person name="Friedrich D."/>
            <person name="Gadbois L."/>
            <person name="Gearin G."/>
            <person name="Gearin C.R."/>
            <person name="Giannoukos G."/>
            <person name="Goode T."/>
            <person name="Graham J."/>
            <person name="Grandbois E."/>
            <person name="Grewal S."/>
            <person name="Gyaltsen K."/>
            <person name="Hafez N."/>
            <person name="Hagos B."/>
            <person name="Hall J."/>
            <person name="Henson C."/>
            <person name="Hollinger A."/>
            <person name="Honan T."/>
            <person name="Huard M.D."/>
            <person name="Hughes L."/>
            <person name="Hurhula B."/>
            <person name="Husby M.E."/>
            <person name="Kamat A."/>
            <person name="Kanga B."/>
            <person name="Kashin S."/>
            <person name="Khazanovich D."/>
            <person name="Kisner P."/>
            <person name="Lance K."/>
            <person name="Lara M."/>
            <person name="Lee W."/>
            <person name="Lennon N."/>
            <person name="Letendre F."/>
            <person name="LeVine R."/>
            <person name="Lipovsky A."/>
            <person name="Liu X."/>
            <person name="Liu J."/>
            <person name="Liu S."/>
            <person name="Lokyitsang T."/>
            <person name="Lokyitsang Y."/>
            <person name="Lubonja R."/>
            <person name="Lui A."/>
            <person name="MacDonald P."/>
            <person name="Magnisalis V."/>
            <person name="Maru K."/>
            <person name="Matthews C."/>
            <person name="McCusker W."/>
            <person name="McDonough S."/>
            <person name="Mehta T."/>
            <person name="Meldrim J."/>
            <person name="Meneus L."/>
            <person name="Mihai O."/>
            <person name="Mihalev A."/>
            <person name="Mihova T."/>
            <person name="Mittelman R."/>
            <person name="Mlenga V."/>
            <person name="Montmayeur A."/>
            <person name="Mulrain L."/>
            <person name="Navidi A."/>
            <person name="Naylor J."/>
            <person name="Negash T."/>
            <person name="Nguyen T."/>
            <person name="Nguyen N."/>
            <person name="Nicol R."/>
            <person name="Norbu C."/>
            <person name="Norbu N."/>
            <person name="Novod N."/>
            <person name="O'Neill B."/>
            <person name="Osman S."/>
            <person name="Markiewicz E."/>
            <person name="Oyono O.L."/>
            <person name="Patti C."/>
            <person name="Phunkhang P."/>
            <person name="Pierre F."/>
            <person name="Priest M."/>
            <person name="Raghuraman S."/>
            <person name="Rege F."/>
            <person name="Reyes R."/>
            <person name="Rise C."/>
            <person name="Rogov P."/>
            <person name="Ross K."/>
            <person name="Ryan E."/>
            <person name="Settipalli S."/>
            <person name="Shea T."/>
            <person name="Sherpa N."/>
            <person name="Shi L."/>
            <person name="Shih D."/>
            <person name="Sparrow T."/>
            <person name="Spaulding J."/>
            <person name="Stalker J."/>
            <person name="Stange-Thomann N."/>
            <person name="Stavropoulos S."/>
            <person name="Stone C."/>
            <person name="Strader C."/>
            <person name="Tesfaye S."/>
            <person name="Thomson T."/>
            <person name="Thoulutsang Y."/>
            <person name="Thoulutsang D."/>
            <person name="Topham K."/>
            <person name="Topping I."/>
            <person name="Tsamla T."/>
            <person name="Vassiliev H."/>
            <person name="Vo A."/>
            <person name="Wangchuk T."/>
            <person name="Wangdi T."/>
            <person name="Weiand M."/>
            <person name="Wilkinson J."/>
            <person name="Wilson A."/>
            <person name="Yadav S."/>
            <person name="Young G."/>
            <person name="Yu Q."/>
            <person name="Zembek L."/>
            <person name="Zhong D."/>
            <person name="Zimmer A."/>
            <person name="Zwirko Z."/>
            <person name="Jaffe D.B."/>
            <person name="Alvarez P."/>
            <person name="Brockman W."/>
            <person name="Butler J."/>
            <person name="Chin C."/>
            <person name="Gnerre S."/>
            <person name="Grabherr M."/>
            <person name="Kleber M."/>
            <person name="Mauceli E."/>
            <person name="MacCallum I."/>
        </authorList>
    </citation>
    <scope>NUCLEOTIDE SEQUENCE [LARGE SCALE GENOMIC DNA]</scope>
    <source>
        <strain evidence="7">Tucson 15287-2541.00</strain>
    </source>
</reference>
<keyword evidence="7" id="KW-1185">Reference proteome</keyword>
<dbReference type="OrthoDB" id="432970at2759"/>
<dbReference type="PROSITE" id="PS50865">
    <property type="entry name" value="ZF_MYND_2"/>
    <property type="match status" value="1"/>
</dbReference>
<dbReference type="SUPFAM" id="SSF144232">
    <property type="entry name" value="HIT/MYND zinc finger-like"/>
    <property type="match status" value="1"/>
</dbReference>
<dbReference type="FunCoup" id="B4K003">
    <property type="interactions" value="34"/>
</dbReference>
<keyword evidence="1" id="KW-0479">Metal-binding</keyword>
<dbReference type="KEGG" id="dgr:6570375"/>
<protein>
    <submittedName>
        <fullName evidence="6">GH23322</fullName>
    </submittedName>
</protein>
<evidence type="ECO:0000259" key="5">
    <source>
        <dbReference type="PROSITE" id="PS50865"/>
    </source>
</evidence>
<dbReference type="GO" id="GO:0044458">
    <property type="term" value="P:motile cilium assembly"/>
    <property type="evidence" value="ECO:0007669"/>
    <property type="project" value="EnsemblMetazoa"/>
</dbReference>
<dbReference type="GO" id="GO:0005737">
    <property type="term" value="C:cytoplasm"/>
    <property type="evidence" value="ECO:0007669"/>
    <property type="project" value="EnsemblMetazoa"/>
</dbReference>
<dbReference type="GO" id="GO:0008270">
    <property type="term" value="F:zinc ion binding"/>
    <property type="evidence" value="ECO:0007669"/>
    <property type="project" value="UniProtKB-KW"/>
</dbReference>
<evidence type="ECO:0000256" key="1">
    <source>
        <dbReference type="ARBA" id="ARBA00022723"/>
    </source>
</evidence>
<dbReference type="GO" id="GO:0019230">
    <property type="term" value="P:proprioception"/>
    <property type="evidence" value="ECO:0007669"/>
    <property type="project" value="EnsemblMetazoa"/>
</dbReference>
<dbReference type="Proteomes" id="UP000001070">
    <property type="component" value="Unassembled WGS sequence"/>
</dbReference>
<proteinExistence type="predicted"/>
<evidence type="ECO:0000313" key="7">
    <source>
        <dbReference type="Proteomes" id="UP000001070"/>
    </source>
</evidence>
<keyword evidence="3" id="KW-0862">Zinc</keyword>
<gene>
    <name evidence="6" type="primary">Dgri\GH23322</name>
    <name evidence="6" type="ORF">Dgri_GH23322</name>
</gene>
<evidence type="ECO:0000256" key="4">
    <source>
        <dbReference type="PROSITE-ProRule" id="PRU00134"/>
    </source>
</evidence>
<dbReference type="GO" id="GO:0030317">
    <property type="term" value="P:flagellated sperm motility"/>
    <property type="evidence" value="ECO:0007669"/>
    <property type="project" value="EnsemblMetazoa"/>
</dbReference>
<feature type="domain" description="MYND-type" evidence="5">
    <location>
        <begin position="424"/>
        <end position="460"/>
    </location>
</feature>
<organism evidence="7">
    <name type="scientific">Drosophila grimshawi</name>
    <name type="common">Hawaiian fruit fly</name>
    <name type="synonym">Idiomyia grimshawi</name>
    <dbReference type="NCBI Taxonomy" id="7222"/>
    <lineage>
        <taxon>Eukaryota</taxon>
        <taxon>Metazoa</taxon>
        <taxon>Ecdysozoa</taxon>
        <taxon>Arthropoda</taxon>
        <taxon>Hexapoda</taxon>
        <taxon>Insecta</taxon>
        <taxon>Pterygota</taxon>
        <taxon>Neoptera</taxon>
        <taxon>Endopterygota</taxon>
        <taxon>Diptera</taxon>
        <taxon>Brachycera</taxon>
        <taxon>Muscomorpha</taxon>
        <taxon>Ephydroidea</taxon>
        <taxon>Drosophilidae</taxon>
        <taxon>Drosophila</taxon>
        <taxon>Hawaiian Drosophila</taxon>
    </lineage>
</organism>
<evidence type="ECO:0000256" key="2">
    <source>
        <dbReference type="ARBA" id="ARBA00022771"/>
    </source>
</evidence>